<evidence type="ECO:0000256" key="1">
    <source>
        <dbReference type="ARBA" id="ARBA00022737"/>
    </source>
</evidence>
<accession>A0AAU0URP7</accession>
<dbReference type="SUPFAM" id="SSF101898">
    <property type="entry name" value="NHL repeat"/>
    <property type="match status" value="1"/>
</dbReference>
<protein>
    <recommendedName>
        <fullName evidence="5">NHL repeat containing protein</fullName>
    </recommendedName>
</protein>
<dbReference type="Gene3D" id="2.120.10.30">
    <property type="entry name" value="TolB, C-terminal domain"/>
    <property type="match status" value="2"/>
</dbReference>
<proteinExistence type="predicted"/>
<keyword evidence="4" id="KW-1185">Reference proteome</keyword>
<dbReference type="PANTHER" id="PTHR24104:SF25">
    <property type="entry name" value="PROTEIN LIN-41"/>
    <property type="match status" value="1"/>
</dbReference>
<feature type="repeat" description="NHL" evidence="2">
    <location>
        <begin position="93"/>
        <end position="133"/>
    </location>
</feature>
<dbReference type="GO" id="GO:0000209">
    <property type="term" value="P:protein polyubiquitination"/>
    <property type="evidence" value="ECO:0007669"/>
    <property type="project" value="TreeGrafter"/>
</dbReference>
<dbReference type="KEGG" id="dbc:MFMK1_002350"/>
<evidence type="ECO:0008006" key="5">
    <source>
        <dbReference type="Google" id="ProtNLM"/>
    </source>
</evidence>
<dbReference type="EMBL" id="CP121694">
    <property type="protein sequence ID" value="WRO22519.1"/>
    <property type="molecule type" value="Genomic_DNA"/>
</dbReference>
<name>A0AAU0URP7_9FIRM</name>
<dbReference type="GO" id="GO:0061630">
    <property type="term" value="F:ubiquitin protein ligase activity"/>
    <property type="evidence" value="ECO:0007669"/>
    <property type="project" value="TreeGrafter"/>
</dbReference>
<dbReference type="Pfam" id="PF01436">
    <property type="entry name" value="NHL"/>
    <property type="match status" value="3"/>
</dbReference>
<evidence type="ECO:0000256" key="2">
    <source>
        <dbReference type="PROSITE-ProRule" id="PRU00504"/>
    </source>
</evidence>
<feature type="repeat" description="NHL" evidence="2">
    <location>
        <begin position="180"/>
        <end position="222"/>
    </location>
</feature>
<dbReference type="RefSeq" id="WP_366921928.1">
    <property type="nucleotide sequence ID" value="NZ_CP121694.1"/>
</dbReference>
<organism evidence="3 4">
    <name type="scientific">Metallumcola ferriviriculae</name>
    <dbReference type="NCBI Taxonomy" id="3039180"/>
    <lineage>
        <taxon>Bacteria</taxon>
        <taxon>Bacillati</taxon>
        <taxon>Bacillota</taxon>
        <taxon>Clostridia</taxon>
        <taxon>Neomoorellales</taxon>
        <taxon>Desulfitibacteraceae</taxon>
        <taxon>Metallumcola</taxon>
    </lineage>
</organism>
<evidence type="ECO:0000313" key="4">
    <source>
        <dbReference type="Proteomes" id="UP001329915"/>
    </source>
</evidence>
<reference evidence="3 4" key="1">
    <citation type="submission" date="2023-04" db="EMBL/GenBank/DDBJ databases">
        <authorList>
            <person name="Hsu D."/>
        </authorList>
    </citation>
    <scope>NUCLEOTIDE SEQUENCE [LARGE SCALE GENOMIC DNA]</scope>
    <source>
        <strain evidence="3 4">MK1</strain>
    </source>
</reference>
<evidence type="ECO:0000313" key="3">
    <source>
        <dbReference type="EMBL" id="WRO22519.1"/>
    </source>
</evidence>
<feature type="repeat" description="NHL" evidence="2">
    <location>
        <begin position="223"/>
        <end position="266"/>
    </location>
</feature>
<dbReference type="InterPro" id="IPR011042">
    <property type="entry name" value="6-blade_b-propeller_TolB-like"/>
</dbReference>
<dbReference type="InterPro" id="IPR001258">
    <property type="entry name" value="NHL_repeat"/>
</dbReference>
<gene>
    <name evidence="3" type="ORF">MFMK1_002350</name>
</gene>
<dbReference type="GO" id="GO:0043161">
    <property type="term" value="P:proteasome-mediated ubiquitin-dependent protein catabolic process"/>
    <property type="evidence" value="ECO:0007669"/>
    <property type="project" value="TreeGrafter"/>
</dbReference>
<dbReference type="PANTHER" id="PTHR24104">
    <property type="entry name" value="E3 UBIQUITIN-PROTEIN LIGASE NHLRC1-RELATED"/>
    <property type="match status" value="1"/>
</dbReference>
<dbReference type="InterPro" id="IPR050952">
    <property type="entry name" value="TRIM-NHL_E3_ligases"/>
</dbReference>
<dbReference type="Proteomes" id="UP001329915">
    <property type="component" value="Chromosome"/>
</dbReference>
<sequence length="316" mass="34822">MSNRYPVLMGTAALLIGIFLIAAGAGFADWQRSVFDEPAPNLINTVQYLGAIDDDGTGSLLSHPLAMAVDRDNEFIYVTDTGRNRVNVYTIEGNFLRYIEGSFNYPNALAVDNEGRLYVGEFRSNNIKVFDGKGILVDVWSGKKIGSPLSPLALDYAGERIYVANRTGEILVLDTKGKLQYKFGAPGNLKGLLSYPNGIAVWGDSIYVSDSGNGRLQVFDVNGEVLRVVSRQDLPVSVPRGIAVDKRGKIYLADTLGHRVLVLNEYYQIEMELGKNGLSGDKMNFPNDVEIIDNRMYVTDREHGRVLVYALPDNEG</sequence>
<keyword evidence="1" id="KW-0677">Repeat</keyword>
<dbReference type="GO" id="GO:0008270">
    <property type="term" value="F:zinc ion binding"/>
    <property type="evidence" value="ECO:0007669"/>
    <property type="project" value="UniProtKB-KW"/>
</dbReference>
<dbReference type="AlphaFoldDB" id="A0AAU0URP7"/>
<dbReference type="PROSITE" id="PS51125">
    <property type="entry name" value="NHL"/>
    <property type="match status" value="3"/>
</dbReference>